<dbReference type="EMBL" id="AMGV01000015">
    <property type="protein sequence ID" value="KEF52937.1"/>
    <property type="molecule type" value="Genomic_DNA"/>
</dbReference>
<dbReference type="Pfam" id="PF01370">
    <property type="entry name" value="Epimerase"/>
    <property type="match status" value="1"/>
</dbReference>
<dbReference type="HOGENOM" id="CLU_007383_12_2_1"/>
<evidence type="ECO:0000313" key="2">
    <source>
        <dbReference type="EMBL" id="KEF52937.1"/>
    </source>
</evidence>
<dbReference type="GO" id="GO:0004029">
    <property type="term" value="F:aldehyde dehydrogenase (NAD+) activity"/>
    <property type="evidence" value="ECO:0007669"/>
    <property type="project" value="TreeGrafter"/>
</dbReference>
<dbReference type="InterPro" id="IPR036291">
    <property type="entry name" value="NAD(P)-bd_dom_sf"/>
</dbReference>
<organism evidence="2 3">
    <name type="scientific">Exophiala aquamarina CBS 119918</name>
    <dbReference type="NCBI Taxonomy" id="1182545"/>
    <lineage>
        <taxon>Eukaryota</taxon>
        <taxon>Fungi</taxon>
        <taxon>Dikarya</taxon>
        <taxon>Ascomycota</taxon>
        <taxon>Pezizomycotina</taxon>
        <taxon>Eurotiomycetes</taxon>
        <taxon>Chaetothyriomycetidae</taxon>
        <taxon>Chaetothyriales</taxon>
        <taxon>Herpotrichiellaceae</taxon>
        <taxon>Exophiala</taxon>
    </lineage>
</organism>
<sequence>MAAKILLTGATGYVGGVVLHFLASHLTDCSITCLVRTEEQSSLLKSTYLGVRTVLGTLESQDLLIAEAAKVDIVVHAANVDHKAGTLNLLYGLKSRRAEGKEPLYLLVSGTASLLDKENVRAGLPMTKAYNDVLDASDIWNLPLDRPHVAIERRFVQEGEASGIKTIIVSPSQIFHTGIGIGKTESYLNEHPRAIIKRGAPFVVNGGRNLWCWISIEDLADAICFLLRRYLDEETGSKDFSTGYGRDGYYYVQTGELSAYEQTNEIAEELLKLGAIRSTKIDHITEHDATQLNDYGVLLWGSSMRSIGQKLRDLGWTPKTTDWKGLVRRAARVEWEAVQAGESRGSNYQRV</sequence>
<name>A0A072NZT9_9EURO</name>
<evidence type="ECO:0000259" key="1">
    <source>
        <dbReference type="Pfam" id="PF01370"/>
    </source>
</evidence>
<keyword evidence="3" id="KW-1185">Reference proteome</keyword>
<dbReference type="InterPro" id="IPR051783">
    <property type="entry name" value="NAD(P)-dependent_oxidoreduct"/>
</dbReference>
<dbReference type="SUPFAM" id="SSF51735">
    <property type="entry name" value="NAD(P)-binding Rossmann-fold domains"/>
    <property type="match status" value="1"/>
</dbReference>
<comment type="caution">
    <text evidence="2">The sequence shown here is derived from an EMBL/GenBank/DDBJ whole genome shotgun (WGS) entry which is preliminary data.</text>
</comment>
<evidence type="ECO:0000313" key="3">
    <source>
        <dbReference type="Proteomes" id="UP000027920"/>
    </source>
</evidence>
<protein>
    <recommendedName>
        <fullName evidence="1">NAD-dependent epimerase/dehydratase domain-containing protein</fullName>
    </recommendedName>
</protein>
<proteinExistence type="predicted"/>
<accession>A0A072NZT9</accession>
<gene>
    <name evidence="2" type="ORF">A1O9_10843</name>
</gene>
<dbReference type="PANTHER" id="PTHR48079">
    <property type="entry name" value="PROTEIN YEEZ"/>
    <property type="match status" value="1"/>
</dbReference>
<dbReference type="GO" id="GO:0005737">
    <property type="term" value="C:cytoplasm"/>
    <property type="evidence" value="ECO:0007669"/>
    <property type="project" value="TreeGrafter"/>
</dbReference>
<dbReference type="VEuPathDB" id="FungiDB:A1O9_10843"/>
<reference evidence="2 3" key="1">
    <citation type="submission" date="2013-03" db="EMBL/GenBank/DDBJ databases">
        <title>The Genome Sequence of Exophiala aquamarina CBS 119918.</title>
        <authorList>
            <consortium name="The Broad Institute Genomics Platform"/>
            <person name="Cuomo C."/>
            <person name="de Hoog S."/>
            <person name="Gorbushina A."/>
            <person name="Walker B."/>
            <person name="Young S.K."/>
            <person name="Zeng Q."/>
            <person name="Gargeya S."/>
            <person name="Fitzgerald M."/>
            <person name="Haas B."/>
            <person name="Abouelleil A."/>
            <person name="Allen A.W."/>
            <person name="Alvarado L."/>
            <person name="Arachchi H.M."/>
            <person name="Berlin A.M."/>
            <person name="Chapman S.B."/>
            <person name="Gainer-Dewar J."/>
            <person name="Goldberg J."/>
            <person name="Griggs A."/>
            <person name="Gujja S."/>
            <person name="Hansen M."/>
            <person name="Howarth C."/>
            <person name="Imamovic A."/>
            <person name="Ireland A."/>
            <person name="Larimer J."/>
            <person name="McCowan C."/>
            <person name="Murphy C."/>
            <person name="Pearson M."/>
            <person name="Poon T.W."/>
            <person name="Priest M."/>
            <person name="Roberts A."/>
            <person name="Saif S."/>
            <person name="Shea T."/>
            <person name="Sisk P."/>
            <person name="Sykes S."/>
            <person name="Wortman J."/>
            <person name="Nusbaum C."/>
            <person name="Birren B."/>
        </authorList>
    </citation>
    <scope>NUCLEOTIDE SEQUENCE [LARGE SCALE GENOMIC DNA]</scope>
    <source>
        <strain evidence="2 3">CBS 119918</strain>
    </source>
</reference>
<dbReference type="InterPro" id="IPR001509">
    <property type="entry name" value="Epimerase_deHydtase"/>
</dbReference>
<dbReference type="GeneID" id="25285746"/>
<dbReference type="Proteomes" id="UP000027920">
    <property type="component" value="Unassembled WGS sequence"/>
</dbReference>
<dbReference type="AlphaFoldDB" id="A0A072NZT9"/>
<dbReference type="STRING" id="1182545.A0A072NZT9"/>
<feature type="domain" description="NAD-dependent epimerase/dehydratase" evidence="1">
    <location>
        <begin position="5"/>
        <end position="84"/>
    </location>
</feature>
<dbReference type="PANTHER" id="PTHR48079:SF6">
    <property type="entry name" value="NAD(P)-BINDING DOMAIN-CONTAINING PROTEIN-RELATED"/>
    <property type="match status" value="1"/>
</dbReference>
<dbReference type="RefSeq" id="XP_013255527.1">
    <property type="nucleotide sequence ID" value="XM_013400073.1"/>
</dbReference>
<dbReference type="OrthoDB" id="10262413at2759"/>
<dbReference type="Gene3D" id="3.40.50.720">
    <property type="entry name" value="NAD(P)-binding Rossmann-like Domain"/>
    <property type="match status" value="1"/>
</dbReference>